<organism evidence="1 2">
    <name type="scientific">Pyrus ussuriensis x Pyrus communis</name>
    <dbReference type="NCBI Taxonomy" id="2448454"/>
    <lineage>
        <taxon>Eukaryota</taxon>
        <taxon>Viridiplantae</taxon>
        <taxon>Streptophyta</taxon>
        <taxon>Embryophyta</taxon>
        <taxon>Tracheophyta</taxon>
        <taxon>Spermatophyta</taxon>
        <taxon>Magnoliopsida</taxon>
        <taxon>eudicotyledons</taxon>
        <taxon>Gunneridae</taxon>
        <taxon>Pentapetalae</taxon>
        <taxon>rosids</taxon>
        <taxon>fabids</taxon>
        <taxon>Rosales</taxon>
        <taxon>Rosaceae</taxon>
        <taxon>Amygdaloideae</taxon>
        <taxon>Maleae</taxon>
        <taxon>Pyrus</taxon>
    </lineage>
</organism>
<reference evidence="1 2" key="3">
    <citation type="submission" date="2019-11" db="EMBL/GenBank/DDBJ databases">
        <title>A de novo genome assembly of a pear dwarfing rootstock.</title>
        <authorList>
            <person name="Wang F."/>
            <person name="Wang J."/>
            <person name="Li S."/>
            <person name="Zhang Y."/>
            <person name="Fang M."/>
            <person name="Ma L."/>
            <person name="Zhao Y."/>
            <person name="Jiang S."/>
        </authorList>
    </citation>
    <scope>NUCLEOTIDE SEQUENCE [LARGE SCALE GENOMIC DNA]</scope>
    <source>
        <strain evidence="1">S2</strain>
        <tissue evidence="1">Leaf</tissue>
    </source>
</reference>
<evidence type="ECO:0000313" key="1">
    <source>
        <dbReference type="EMBL" id="KAB2626648.1"/>
    </source>
</evidence>
<accession>A0A5N5HG95</accession>
<evidence type="ECO:0000313" key="2">
    <source>
        <dbReference type="Proteomes" id="UP000327157"/>
    </source>
</evidence>
<reference evidence="1 2" key="1">
    <citation type="submission" date="2019-09" db="EMBL/GenBank/DDBJ databases">
        <authorList>
            <person name="Ou C."/>
        </authorList>
    </citation>
    <scope>NUCLEOTIDE SEQUENCE [LARGE SCALE GENOMIC DNA]</scope>
    <source>
        <strain evidence="1">S2</strain>
        <tissue evidence="1">Leaf</tissue>
    </source>
</reference>
<keyword evidence="2" id="KW-1185">Reference proteome</keyword>
<dbReference type="EMBL" id="SMOL01000157">
    <property type="protein sequence ID" value="KAB2626648.1"/>
    <property type="molecule type" value="Genomic_DNA"/>
</dbReference>
<name>A0A5N5HG95_9ROSA</name>
<proteinExistence type="predicted"/>
<protein>
    <submittedName>
        <fullName evidence="1">Uncharacterized protein</fullName>
    </submittedName>
</protein>
<reference evidence="2" key="2">
    <citation type="submission" date="2019-10" db="EMBL/GenBank/DDBJ databases">
        <title>A de novo genome assembly of a pear dwarfing rootstock.</title>
        <authorList>
            <person name="Wang F."/>
            <person name="Wang J."/>
            <person name="Li S."/>
            <person name="Zhang Y."/>
            <person name="Fang M."/>
            <person name="Ma L."/>
            <person name="Zhao Y."/>
            <person name="Jiang S."/>
        </authorList>
    </citation>
    <scope>NUCLEOTIDE SEQUENCE [LARGE SCALE GENOMIC DNA]</scope>
</reference>
<comment type="caution">
    <text evidence="1">The sequence shown here is derived from an EMBL/GenBank/DDBJ whole genome shotgun (WGS) entry which is preliminary data.</text>
</comment>
<sequence length="153" mass="17497">MVSTYHQCVKGMTDMKPIRIPGNQMSFNQIEVHYSDAEFYNDFSSVGPNHIMWKSPKRVGITHQANKAPKKTEDVHTPATEDGSLQKIMHMPKCLQDGFTAVAKELEDLNLSDDHSIQKMISISVYLTVEEMNKLVNLLKEFKDVFFGDMKRC</sequence>
<dbReference type="Proteomes" id="UP000327157">
    <property type="component" value="Chromosome 2"/>
</dbReference>
<dbReference type="AlphaFoldDB" id="A0A5N5HG95"/>
<gene>
    <name evidence="1" type="ORF">D8674_020266</name>
</gene>